<evidence type="ECO:0000313" key="3">
    <source>
        <dbReference type="Proteomes" id="UP000218505"/>
    </source>
</evidence>
<evidence type="ECO:0000313" key="2">
    <source>
        <dbReference type="EMBL" id="ATE58172.1"/>
    </source>
</evidence>
<dbReference type="InterPro" id="IPR004401">
    <property type="entry name" value="YbaB/EbfC"/>
</dbReference>
<dbReference type="InterPro" id="IPR036894">
    <property type="entry name" value="YbaB-like_sf"/>
</dbReference>
<evidence type="ECO:0008006" key="4">
    <source>
        <dbReference type="Google" id="ProtNLM"/>
    </source>
</evidence>
<dbReference type="Pfam" id="PF02575">
    <property type="entry name" value="YbaB_DNA_bd"/>
    <property type="match status" value="1"/>
</dbReference>
<dbReference type="Proteomes" id="UP000218505">
    <property type="component" value="Chromosome"/>
</dbReference>
<keyword evidence="3" id="KW-1185">Reference proteome</keyword>
<dbReference type="SUPFAM" id="SSF82607">
    <property type="entry name" value="YbaB-like"/>
    <property type="match status" value="1"/>
</dbReference>
<feature type="region of interest" description="Disordered" evidence="1">
    <location>
        <begin position="136"/>
        <end position="155"/>
    </location>
</feature>
<evidence type="ECO:0000256" key="1">
    <source>
        <dbReference type="SAM" id="MobiDB-lite"/>
    </source>
</evidence>
<sequence length="155" mass="17042">MAHTAFNGDADGAEERMAEWSRALSDKADRYREAGQRTEELRLSAVSPDGAVQVVVKADGSLVDLQFGDRARTIPLEHLAVVVMDTVRQAQATIADEVSDVMSRTLGDEDQQTRDLVLGNLRSRFAATDDLADFHDARATNTTAHADDDDRNDPW</sequence>
<feature type="compositionally biased region" description="Basic and acidic residues" evidence="1">
    <location>
        <begin position="145"/>
        <end position="155"/>
    </location>
</feature>
<dbReference type="KEGG" id="apre:CNX65_14465"/>
<dbReference type="AlphaFoldDB" id="A0A290ZGS3"/>
<reference evidence="2" key="1">
    <citation type="submission" date="2017-09" db="EMBL/GenBank/DDBJ databases">
        <title>Complete Genome Sequence of ansamitocin-producing Bacterium Actinosynnema pretiosum X47.</title>
        <authorList>
            <person name="Cao G."/>
            <person name="Zong G."/>
            <person name="Zhong C."/>
            <person name="Fu J."/>
        </authorList>
    </citation>
    <scope>NUCLEOTIDE SEQUENCE [LARGE SCALE GENOMIC DNA]</scope>
    <source>
        <strain evidence="2">X47</strain>
    </source>
</reference>
<accession>A0A290ZGS3</accession>
<gene>
    <name evidence="2" type="ORF">CNX65_14465</name>
</gene>
<proteinExistence type="predicted"/>
<name>A0A290ZGS3_9PSEU</name>
<organism evidence="2 3">
    <name type="scientific">Actinosynnema pretiosum</name>
    <dbReference type="NCBI Taxonomy" id="42197"/>
    <lineage>
        <taxon>Bacteria</taxon>
        <taxon>Bacillati</taxon>
        <taxon>Actinomycetota</taxon>
        <taxon>Actinomycetes</taxon>
        <taxon>Pseudonocardiales</taxon>
        <taxon>Pseudonocardiaceae</taxon>
        <taxon>Actinosynnema</taxon>
    </lineage>
</organism>
<protein>
    <recommendedName>
        <fullName evidence="4">YbaB/EbfC family DNA-binding protein</fullName>
    </recommendedName>
</protein>
<dbReference type="EMBL" id="CP023445">
    <property type="protein sequence ID" value="ATE58172.1"/>
    <property type="molecule type" value="Genomic_DNA"/>
</dbReference>
<dbReference type="GO" id="GO:0003677">
    <property type="term" value="F:DNA binding"/>
    <property type="evidence" value="ECO:0007669"/>
    <property type="project" value="InterPro"/>
</dbReference>
<dbReference type="Gene3D" id="3.30.1310.10">
    <property type="entry name" value="Nucleoid-associated protein YbaB-like domain"/>
    <property type="match status" value="1"/>
</dbReference>